<keyword evidence="1" id="KW-0732">Signal</keyword>
<dbReference type="Pfam" id="PF12099">
    <property type="entry name" value="DUF3575"/>
    <property type="match status" value="1"/>
</dbReference>
<evidence type="ECO:0000313" key="2">
    <source>
        <dbReference type="EMBL" id="MVZ62194.1"/>
    </source>
</evidence>
<sequence>MQRYCLILLFLFSVLLSLAQEQPTKASNSFPGKSFSLRTNLPTWLLAMPSLGIEYKTSDRTALIVDGVYAHWNFKRKEADRFWHFWNVAPQVRRYVNADCSTYVGLQYSMGRYNLSSQQGEYLGGGFTFGKQYYAGKNLLIDLGLSLGYLKISTRESYRQIDGEFYRNKSKQNRNYYGPTSLSVNLVRKF</sequence>
<comment type="caution">
    <text evidence="2">The sequence shown here is derived from an EMBL/GenBank/DDBJ whole genome shotgun (WGS) entry which is preliminary data.</text>
</comment>
<keyword evidence="3" id="KW-1185">Reference proteome</keyword>
<feature type="chain" id="PRO_5026851239" evidence="1">
    <location>
        <begin position="20"/>
        <end position="190"/>
    </location>
</feature>
<dbReference type="EMBL" id="WSQA01000005">
    <property type="protein sequence ID" value="MVZ62194.1"/>
    <property type="molecule type" value="Genomic_DNA"/>
</dbReference>
<protein>
    <submittedName>
        <fullName evidence="2">DUF3575 domain-containing protein</fullName>
    </submittedName>
</protein>
<proteinExistence type="predicted"/>
<gene>
    <name evidence="2" type="ORF">GQF63_09190</name>
</gene>
<feature type="signal peptide" evidence="1">
    <location>
        <begin position="1"/>
        <end position="19"/>
    </location>
</feature>
<dbReference type="OrthoDB" id="1060107at2"/>
<accession>A0A6N8KZE1</accession>
<dbReference type="RefSeq" id="WP_160368931.1">
    <property type="nucleotide sequence ID" value="NZ_WSQA01000005.1"/>
</dbReference>
<organism evidence="2 3">
    <name type="scientific">Sphingobacterium humi</name>
    <dbReference type="NCBI Taxonomy" id="1796905"/>
    <lineage>
        <taxon>Bacteria</taxon>
        <taxon>Pseudomonadati</taxon>
        <taxon>Bacteroidota</taxon>
        <taxon>Sphingobacteriia</taxon>
        <taxon>Sphingobacteriales</taxon>
        <taxon>Sphingobacteriaceae</taxon>
        <taxon>Sphingobacterium</taxon>
    </lineage>
</organism>
<evidence type="ECO:0000313" key="3">
    <source>
        <dbReference type="Proteomes" id="UP000435036"/>
    </source>
</evidence>
<evidence type="ECO:0000256" key="1">
    <source>
        <dbReference type="SAM" id="SignalP"/>
    </source>
</evidence>
<reference evidence="2 3" key="1">
    <citation type="submission" date="2019-12" db="EMBL/GenBank/DDBJ databases">
        <authorList>
            <person name="Dong K."/>
        </authorList>
    </citation>
    <scope>NUCLEOTIDE SEQUENCE [LARGE SCALE GENOMIC DNA]</scope>
    <source>
        <strain evidence="2 3">JCM 31225</strain>
    </source>
</reference>
<dbReference type="AlphaFoldDB" id="A0A6N8KZE1"/>
<name>A0A6N8KZE1_9SPHI</name>
<dbReference type="Proteomes" id="UP000435036">
    <property type="component" value="Unassembled WGS sequence"/>
</dbReference>
<dbReference type="InterPro" id="IPR021958">
    <property type="entry name" value="DUF3575"/>
</dbReference>